<sequence length="243" mass="26465">MEGSADDLGAPESWEVADLDETMSRLMLSSSSKKDSKALTSSSELADASASASNSSSSSSSSVGADKDGVVSEDLVNQVDQFLREALQNPRERLSILRMEQDVEKFIRDPAQQQLEFQQLPTSYLRLAAHRVAQHYSLQSMVLLDNNLPDGSGSRIIVRKTSECRLPLIRLADIPVSLPSEDSGVAKVAIKQRPNKRSQCLSAANSHSSKTNNSKSVEERKEEYNRARARIFNSSSFSSGAAG</sequence>
<dbReference type="PROSITE" id="PS51673">
    <property type="entry name" value="SUZ"/>
    <property type="match status" value="1"/>
</dbReference>
<feature type="compositionally biased region" description="Basic and acidic residues" evidence="2">
    <location>
        <begin position="216"/>
        <end position="225"/>
    </location>
</feature>
<evidence type="ECO:0000259" key="3">
    <source>
        <dbReference type="PROSITE" id="PS51061"/>
    </source>
</evidence>
<name>A0AAP0X056_LIQFO</name>
<feature type="region of interest" description="Disordered" evidence="2">
    <location>
        <begin position="191"/>
        <end position="225"/>
    </location>
</feature>
<dbReference type="InterPro" id="IPR024771">
    <property type="entry name" value="SUZ"/>
</dbReference>
<dbReference type="InterPro" id="IPR051937">
    <property type="entry name" value="R3H_domain_containing"/>
</dbReference>
<dbReference type="CDD" id="cd02642">
    <property type="entry name" value="R3H_encore_like"/>
    <property type="match status" value="1"/>
</dbReference>
<evidence type="ECO:0000313" key="5">
    <source>
        <dbReference type="EMBL" id="KAK9283646.1"/>
    </source>
</evidence>
<dbReference type="EMBL" id="JBBPBK010000006">
    <property type="protein sequence ID" value="KAK9283646.1"/>
    <property type="molecule type" value="Genomic_DNA"/>
</dbReference>
<evidence type="ECO:0000256" key="1">
    <source>
        <dbReference type="ARBA" id="ARBA00022553"/>
    </source>
</evidence>
<dbReference type="PANTHER" id="PTHR15672:SF8">
    <property type="entry name" value="PROTEIN ENCORE"/>
    <property type="match status" value="1"/>
</dbReference>
<comment type="caution">
    <text evidence="5">The sequence shown here is derived from an EMBL/GenBank/DDBJ whole genome shotgun (WGS) entry which is preliminary data.</text>
</comment>
<keyword evidence="1" id="KW-0597">Phosphoprotein</keyword>
<evidence type="ECO:0000313" key="6">
    <source>
        <dbReference type="Proteomes" id="UP001415857"/>
    </source>
</evidence>
<proteinExistence type="predicted"/>
<evidence type="ECO:0008006" key="7">
    <source>
        <dbReference type="Google" id="ProtNLM"/>
    </source>
</evidence>
<dbReference type="Pfam" id="PF12752">
    <property type="entry name" value="SUZ"/>
    <property type="match status" value="1"/>
</dbReference>
<dbReference type="Gene3D" id="3.30.1370.50">
    <property type="entry name" value="R3H-like domain"/>
    <property type="match status" value="1"/>
</dbReference>
<dbReference type="InterPro" id="IPR036867">
    <property type="entry name" value="R3H_dom_sf"/>
</dbReference>
<evidence type="ECO:0000256" key="2">
    <source>
        <dbReference type="SAM" id="MobiDB-lite"/>
    </source>
</evidence>
<feature type="domain" description="R3H" evidence="3">
    <location>
        <begin position="93"/>
        <end position="162"/>
    </location>
</feature>
<organism evidence="5 6">
    <name type="scientific">Liquidambar formosana</name>
    <name type="common">Formosan gum</name>
    <dbReference type="NCBI Taxonomy" id="63359"/>
    <lineage>
        <taxon>Eukaryota</taxon>
        <taxon>Viridiplantae</taxon>
        <taxon>Streptophyta</taxon>
        <taxon>Embryophyta</taxon>
        <taxon>Tracheophyta</taxon>
        <taxon>Spermatophyta</taxon>
        <taxon>Magnoliopsida</taxon>
        <taxon>eudicotyledons</taxon>
        <taxon>Gunneridae</taxon>
        <taxon>Pentapetalae</taxon>
        <taxon>Saxifragales</taxon>
        <taxon>Altingiaceae</taxon>
        <taxon>Liquidambar</taxon>
    </lineage>
</organism>
<dbReference type="SUPFAM" id="SSF82708">
    <property type="entry name" value="R3H domain"/>
    <property type="match status" value="1"/>
</dbReference>
<feature type="compositionally biased region" description="Low complexity" evidence="2">
    <location>
        <begin position="202"/>
        <end position="215"/>
    </location>
</feature>
<feature type="domain" description="SUZ" evidence="4">
    <location>
        <begin position="165"/>
        <end position="236"/>
    </location>
</feature>
<accession>A0AAP0X056</accession>
<dbReference type="SMART" id="SM00393">
    <property type="entry name" value="R3H"/>
    <property type="match status" value="1"/>
</dbReference>
<dbReference type="Pfam" id="PF01424">
    <property type="entry name" value="R3H"/>
    <property type="match status" value="1"/>
</dbReference>
<evidence type="ECO:0000259" key="4">
    <source>
        <dbReference type="PROSITE" id="PS51673"/>
    </source>
</evidence>
<dbReference type="GO" id="GO:0003676">
    <property type="term" value="F:nucleic acid binding"/>
    <property type="evidence" value="ECO:0007669"/>
    <property type="project" value="UniProtKB-UniRule"/>
</dbReference>
<keyword evidence="6" id="KW-1185">Reference proteome</keyword>
<feature type="compositionally biased region" description="Low complexity" evidence="2">
    <location>
        <begin position="38"/>
        <end position="62"/>
    </location>
</feature>
<protein>
    <recommendedName>
        <fullName evidence="7">R3H domain-containing protein</fullName>
    </recommendedName>
</protein>
<dbReference type="Proteomes" id="UP001415857">
    <property type="component" value="Unassembled WGS sequence"/>
</dbReference>
<dbReference type="AlphaFoldDB" id="A0AAP0X056"/>
<gene>
    <name evidence="5" type="ORF">L1049_011896</name>
</gene>
<reference evidence="5 6" key="1">
    <citation type="journal article" date="2024" name="Plant J.">
        <title>Genome sequences and population genomics reveal climatic adaptation and genomic divergence between two closely related sweetgum species.</title>
        <authorList>
            <person name="Xu W.Q."/>
            <person name="Ren C.Q."/>
            <person name="Zhang X.Y."/>
            <person name="Comes H.P."/>
            <person name="Liu X.H."/>
            <person name="Li Y.G."/>
            <person name="Kettle C.J."/>
            <person name="Jalonen R."/>
            <person name="Gaisberger H."/>
            <person name="Ma Y.Z."/>
            <person name="Qiu Y.X."/>
        </authorList>
    </citation>
    <scope>NUCLEOTIDE SEQUENCE [LARGE SCALE GENOMIC DNA]</scope>
    <source>
        <strain evidence="5">Hangzhou</strain>
    </source>
</reference>
<dbReference type="InterPro" id="IPR001374">
    <property type="entry name" value="R3H_dom"/>
</dbReference>
<dbReference type="PANTHER" id="PTHR15672">
    <property type="entry name" value="CAMP-REGULATED PHOSPHOPROTEIN 21 RELATED R3H DOMAIN CONTAINING PROTEIN"/>
    <property type="match status" value="1"/>
</dbReference>
<dbReference type="PROSITE" id="PS51061">
    <property type="entry name" value="R3H"/>
    <property type="match status" value="1"/>
</dbReference>
<feature type="region of interest" description="Disordered" evidence="2">
    <location>
        <begin position="27"/>
        <end position="67"/>
    </location>
</feature>